<reference evidence="20 21" key="1">
    <citation type="journal article" date="2021" name="Genome Biol.">
        <title>AFLAP: assembly-free linkage analysis pipeline using k-mers from genome sequencing data.</title>
        <authorList>
            <person name="Fletcher K."/>
            <person name="Zhang L."/>
            <person name="Gil J."/>
            <person name="Han R."/>
            <person name="Cavanaugh K."/>
            <person name="Michelmore R."/>
        </authorList>
    </citation>
    <scope>NUCLEOTIDE SEQUENCE [LARGE SCALE GENOMIC DNA]</scope>
    <source>
        <strain evidence="20 21">SF5</strain>
    </source>
</reference>
<dbReference type="InterPro" id="IPR006845">
    <property type="entry name" value="Pex_N"/>
</dbReference>
<accession>A0A976IJ15</accession>
<evidence type="ECO:0000256" key="3">
    <source>
        <dbReference type="ARBA" id="ARBA00004906"/>
    </source>
</evidence>
<dbReference type="PROSITE" id="PS00518">
    <property type="entry name" value="ZF_RING_1"/>
    <property type="match status" value="1"/>
</dbReference>
<gene>
    <name evidence="20" type="ORF">CCR75_002658</name>
</gene>
<evidence type="ECO:0000313" key="20">
    <source>
        <dbReference type="EMBL" id="TDH72739.1"/>
    </source>
</evidence>
<keyword evidence="10" id="KW-0479">Metal-binding</keyword>
<dbReference type="OrthoDB" id="6270329at2759"/>
<comment type="pathway">
    <text evidence="3">Protein modification; protein ubiquitination.</text>
</comment>
<evidence type="ECO:0000256" key="16">
    <source>
        <dbReference type="ARBA" id="ARBA00023136"/>
    </source>
</evidence>
<dbReference type="Pfam" id="PF04757">
    <property type="entry name" value="Pex2_Pex12"/>
    <property type="match status" value="1"/>
</dbReference>
<dbReference type="GO" id="GO:0016558">
    <property type="term" value="P:protein import into peroxisome matrix"/>
    <property type="evidence" value="ECO:0007669"/>
    <property type="project" value="InterPro"/>
</dbReference>
<evidence type="ECO:0000256" key="5">
    <source>
        <dbReference type="ARBA" id="ARBA00012483"/>
    </source>
</evidence>
<comment type="caution">
    <text evidence="20">The sequence shown here is derived from an EMBL/GenBank/DDBJ whole genome shotgun (WGS) entry which is preliminary data.</text>
</comment>
<dbReference type="SMART" id="SM00184">
    <property type="entry name" value="RING"/>
    <property type="match status" value="1"/>
</dbReference>
<keyword evidence="6" id="KW-0813">Transport</keyword>
<dbReference type="Pfam" id="PF13639">
    <property type="entry name" value="zf-RING_2"/>
    <property type="match status" value="1"/>
</dbReference>
<dbReference type="GO" id="GO:0005778">
    <property type="term" value="C:peroxisomal membrane"/>
    <property type="evidence" value="ECO:0007669"/>
    <property type="project" value="UniProtKB-SubCell"/>
</dbReference>
<evidence type="ECO:0000256" key="1">
    <source>
        <dbReference type="ARBA" id="ARBA00000900"/>
    </source>
</evidence>
<dbReference type="InterPro" id="IPR017907">
    <property type="entry name" value="Znf_RING_CS"/>
</dbReference>
<keyword evidence="7" id="KW-0962">Peroxisome biogenesis</keyword>
<evidence type="ECO:0000256" key="13">
    <source>
        <dbReference type="ARBA" id="ARBA00022833"/>
    </source>
</evidence>
<evidence type="ECO:0000256" key="9">
    <source>
        <dbReference type="ARBA" id="ARBA00022692"/>
    </source>
</evidence>
<dbReference type="PANTHER" id="PTHR23350">
    <property type="entry name" value="PEROXISOME ASSEMBLY PROTEIN 10"/>
    <property type="match status" value="1"/>
</dbReference>
<organism evidence="20 21">
    <name type="scientific">Bremia lactucae</name>
    <name type="common">Lettuce downy mildew</name>
    <dbReference type="NCBI Taxonomy" id="4779"/>
    <lineage>
        <taxon>Eukaryota</taxon>
        <taxon>Sar</taxon>
        <taxon>Stramenopiles</taxon>
        <taxon>Oomycota</taxon>
        <taxon>Peronosporomycetes</taxon>
        <taxon>Peronosporales</taxon>
        <taxon>Peronosporaceae</taxon>
        <taxon>Bremia</taxon>
    </lineage>
</organism>
<evidence type="ECO:0000256" key="7">
    <source>
        <dbReference type="ARBA" id="ARBA00022593"/>
    </source>
</evidence>
<evidence type="ECO:0000259" key="19">
    <source>
        <dbReference type="PROSITE" id="PS50089"/>
    </source>
</evidence>
<evidence type="ECO:0000256" key="17">
    <source>
        <dbReference type="ARBA" id="ARBA00023140"/>
    </source>
</evidence>
<dbReference type="KEGG" id="blac:94346426"/>
<keyword evidence="11 18" id="KW-0863">Zinc-finger</keyword>
<keyword evidence="8" id="KW-0808">Transferase</keyword>
<keyword evidence="16" id="KW-0472">Membrane</keyword>
<evidence type="ECO:0000256" key="12">
    <source>
        <dbReference type="ARBA" id="ARBA00022786"/>
    </source>
</evidence>
<evidence type="ECO:0000256" key="8">
    <source>
        <dbReference type="ARBA" id="ARBA00022679"/>
    </source>
</evidence>
<evidence type="ECO:0000256" key="4">
    <source>
        <dbReference type="ARBA" id="ARBA00008704"/>
    </source>
</evidence>
<dbReference type="InterPro" id="IPR025654">
    <property type="entry name" value="PEX2/10"/>
</dbReference>
<evidence type="ECO:0000256" key="2">
    <source>
        <dbReference type="ARBA" id="ARBA00004585"/>
    </source>
</evidence>
<keyword evidence="13" id="KW-0862">Zinc</keyword>
<evidence type="ECO:0000256" key="14">
    <source>
        <dbReference type="ARBA" id="ARBA00022927"/>
    </source>
</evidence>
<keyword evidence="12" id="KW-0833">Ubl conjugation pathway</keyword>
<dbReference type="GO" id="GO:0008270">
    <property type="term" value="F:zinc ion binding"/>
    <property type="evidence" value="ECO:0007669"/>
    <property type="project" value="UniProtKB-KW"/>
</dbReference>
<name>A0A976IJ15_BRELC</name>
<keyword evidence="21" id="KW-1185">Reference proteome</keyword>
<dbReference type="InterPro" id="IPR013083">
    <property type="entry name" value="Znf_RING/FYVE/PHD"/>
</dbReference>
<evidence type="ECO:0000256" key="15">
    <source>
        <dbReference type="ARBA" id="ARBA00022989"/>
    </source>
</evidence>
<evidence type="ECO:0000256" key="11">
    <source>
        <dbReference type="ARBA" id="ARBA00022771"/>
    </source>
</evidence>
<dbReference type="InterPro" id="IPR001841">
    <property type="entry name" value="Znf_RING"/>
</dbReference>
<dbReference type="GeneID" id="94346426"/>
<keyword evidence="9" id="KW-0812">Transmembrane</keyword>
<feature type="domain" description="RING-type" evidence="19">
    <location>
        <begin position="329"/>
        <end position="367"/>
    </location>
</feature>
<comment type="subcellular location">
    <subcellularLocation>
        <location evidence="2">Peroxisome membrane</location>
        <topology evidence="2">Multi-pass membrane protein</topology>
    </subcellularLocation>
</comment>
<comment type="catalytic activity">
    <reaction evidence="1">
        <text>S-ubiquitinyl-[E2 ubiquitin-conjugating enzyme]-L-cysteine + [acceptor protein]-L-lysine = [E2 ubiquitin-conjugating enzyme]-L-cysteine + N(6)-ubiquitinyl-[acceptor protein]-L-lysine.</text>
        <dbReference type="EC" id="2.3.2.27"/>
    </reaction>
</comment>
<evidence type="ECO:0000256" key="6">
    <source>
        <dbReference type="ARBA" id="ARBA00022448"/>
    </source>
</evidence>
<dbReference type="SUPFAM" id="SSF57850">
    <property type="entry name" value="RING/U-box"/>
    <property type="match status" value="1"/>
</dbReference>
<protein>
    <recommendedName>
        <fullName evidence="5">RING-type E3 ubiquitin transferase</fullName>
        <ecNumber evidence="5">2.3.2.27</ecNumber>
    </recommendedName>
</protein>
<dbReference type="EC" id="2.3.2.27" evidence="5"/>
<dbReference type="GO" id="GO:0061630">
    <property type="term" value="F:ubiquitin protein ligase activity"/>
    <property type="evidence" value="ECO:0007669"/>
    <property type="project" value="UniProtKB-EC"/>
</dbReference>
<sequence length="382" mass="43679">MALSRAFPAAGACAELLLSEGKDNVYEKELKNLLREVLERGCGAHLMSQLLPELAALSSLLYYTLSIGMLQPSQTLGEEFCDIVRVTKINSRHLEPVPLQRHALWLAYAVLLPYITARSQSGWNNLCQLTRTARERMEQQLRRGKDHQSDVPSLIGSDRIPLFTSRRTFQQLDRLVSTIRSKCAWIENDVFPASFELRLACLMEWAANAHLAAFYVLAKYLHVAKRIAGIHYIFVRKNRRPALNLSLLGYMLSLRLLAKAVSEMKRFIWSYSKKNKTCEQKAMAKSGRYNPRSGRVPSALSCESEDTVNFYQQVKITDLANKRQTQRKCALCLEKRVSSAATPCGHVFCWECIIGWCQKKAECPLCRQETYPQQIKRCYNYI</sequence>
<evidence type="ECO:0000313" key="21">
    <source>
        <dbReference type="Proteomes" id="UP000294530"/>
    </source>
</evidence>
<dbReference type="EMBL" id="SHOA02000012">
    <property type="protein sequence ID" value="TDH72739.1"/>
    <property type="molecule type" value="Genomic_DNA"/>
</dbReference>
<dbReference type="RefSeq" id="XP_067822238.1">
    <property type="nucleotide sequence ID" value="XM_067960755.1"/>
</dbReference>
<evidence type="ECO:0000256" key="10">
    <source>
        <dbReference type="ARBA" id="ARBA00022723"/>
    </source>
</evidence>
<keyword evidence="15" id="KW-1133">Transmembrane helix</keyword>
<dbReference type="Proteomes" id="UP000294530">
    <property type="component" value="Unassembled WGS sequence"/>
</dbReference>
<proteinExistence type="inferred from homology"/>
<dbReference type="AlphaFoldDB" id="A0A976IJ15"/>
<keyword evidence="14" id="KW-0653">Protein transport</keyword>
<dbReference type="Gene3D" id="3.30.40.10">
    <property type="entry name" value="Zinc/RING finger domain, C3HC4 (zinc finger)"/>
    <property type="match status" value="1"/>
</dbReference>
<dbReference type="PANTHER" id="PTHR23350:SF0">
    <property type="entry name" value="PEROXISOME BIOGENESIS FACTOR 10"/>
    <property type="match status" value="1"/>
</dbReference>
<dbReference type="CDD" id="cd16527">
    <property type="entry name" value="RING-HC_PEX10"/>
    <property type="match status" value="1"/>
</dbReference>
<comment type="similarity">
    <text evidence="4">Belongs to the pex2/pex10/pex12 family.</text>
</comment>
<keyword evidence="17" id="KW-0576">Peroxisome</keyword>
<dbReference type="PROSITE" id="PS50089">
    <property type="entry name" value="ZF_RING_2"/>
    <property type="match status" value="1"/>
</dbReference>
<evidence type="ECO:0000256" key="18">
    <source>
        <dbReference type="PROSITE-ProRule" id="PRU00175"/>
    </source>
</evidence>